<evidence type="ECO:0000313" key="19">
    <source>
        <dbReference type="Proteomes" id="UP000308953"/>
    </source>
</evidence>
<dbReference type="InterPro" id="IPR002125">
    <property type="entry name" value="CMP_dCMP_dom"/>
</dbReference>
<dbReference type="EC" id="3.5.4.1" evidence="14"/>
<keyword evidence="9" id="KW-0862">Zinc</keyword>
<dbReference type="Pfam" id="PF00383">
    <property type="entry name" value="dCMP_cyt_deam_1"/>
    <property type="match status" value="1"/>
</dbReference>
<comment type="function">
    <text evidence="12">Catalyzes the hydrolytic deamination of cytosine to uracil or 5-methylcytosine to thymine. Is involved in the pyrimidine salvage pathway, which allows the cell to utilize cytosine for pyrimidine nucleotide synthesis.</text>
</comment>
<dbReference type="EMBL" id="QZAV01000012">
    <property type="protein sequence ID" value="THX43389.1"/>
    <property type="molecule type" value="Genomic_DNA"/>
</dbReference>
<evidence type="ECO:0000256" key="13">
    <source>
        <dbReference type="ARBA" id="ARBA00060700"/>
    </source>
</evidence>
<dbReference type="GO" id="GO:0004131">
    <property type="term" value="F:cytosine deaminase activity"/>
    <property type="evidence" value="ECO:0007669"/>
    <property type="project" value="UniProtKB-EC"/>
</dbReference>
<dbReference type="GO" id="GO:0008835">
    <property type="term" value="F:diaminohydroxyphosphoribosylaminopyrimidine deaminase activity"/>
    <property type="evidence" value="ECO:0007669"/>
    <property type="project" value="TreeGrafter"/>
</dbReference>
<comment type="catalytic activity">
    <reaction evidence="11">
        <text>cytosine + H2O + H(+) = uracil + NH4(+)</text>
        <dbReference type="Rhea" id="RHEA:20605"/>
        <dbReference type="ChEBI" id="CHEBI:15377"/>
        <dbReference type="ChEBI" id="CHEBI:15378"/>
        <dbReference type="ChEBI" id="CHEBI:16040"/>
        <dbReference type="ChEBI" id="CHEBI:17568"/>
        <dbReference type="ChEBI" id="CHEBI:28938"/>
        <dbReference type="EC" id="3.5.4.1"/>
    </reaction>
</comment>
<dbReference type="CDD" id="cd01285">
    <property type="entry name" value="nucleoside_deaminase"/>
    <property type="match status" value="1"/>
</dbReference>
<comment type="cofactor">
    <cofactor evidence="1">
        <name>Zn(2+)</name>
        <dbReference type="ChEBI" id="CHEBI:29105"/>
    </cofactor>
</comment>
<dbReference type="SUPFAM" id="SSF53927">
    <property type="entry name" value="Cytidine deaminase-like"/>
    <property type="match status" value="1"/>
</dbReference>
<evidence type="ECO:0000256" key="5">
    <source>
        <dbReference type="ARBA" id="ARBA00011738"/>
    </source>
</evidence>
<comment type="pathway">
    <text evidence="13">Pyrimidine metabolism; UMP biosynthesis via salvage pathway; uracil from cytosine: step 1/1.</text>
</comment>
<sequence>MRLPIYRDFTTSTGFGTARLELAKPKLCSSGVLPLTIHQHTFTRSNMESDIGFQAALEEARKGAAEGGVPIGACLVGADGKILVGATEVVMGSGLIDTLHDAKKHKAEIGALENAGRLPATAYQGATMYTTLSPCDMCTGACILYKVKRVVLGENKTFVGGEDYLKQRGIEVVNVNSAECEDLMKKFINEHPEEWNEDIGEQ</sequence>
<dbReference type="PROSITE" id="PS51747">
    <property type="entry name" value="CYT_DCMP_DEAMINASES_2"/>
    <property type="match status" value="1"/>
</dbReference>
<evidence type="ECO:0000256" key="10">
    <source>
        <dbReference type="ARBA" id="ARBA00023242"/>
    </source>
</evidence>
<evidence type="ECO:0000256" key="1">
    <source>
        <dbReference type="ARBA" id="ARBA00001947"/>
    </source>
</evidence>
<dbReference type="GO" id="GO:0008655">
    <property type="term" value="P:pyrimidine-containing compound salvage"/>
    <property type="evidence" value="ECO:0007669"/>
    <property type="project" value="TreeGrafter"/>
</dbReference>
<dbReference type="GO" id="GO:0005737">
    <property type="term" value="C:cytoplasm"/>
    <property type="evidence" value="ECO:0007669"/>
    <property type="project" value="UniProtKB-SubCell"/>
</dbReference>
<keyword evidence="7" id="KW-0479">Metal-binding</keyword>
<dbReference type="GO" id="GO:0019858">
    <property type="term" value="P:cytosine metabolic process"/>
    <property type="evidence" value="ECO:0007669"/>
    <property type="project" value="UniProtKB-ARBA"/>
</dbReference>
<evidence type="ECO:0000256" key="12">
    <source>
        <dbReference type="ARBA" id="ARBA00056232"/>
    </source>
</evidence>
<reference evidence="18 19" key="1">
    <citation type="submission" date="2018-10" db="EMBL/GenBank/DDBJ databases">
        <title>Fifty Aureobasidium pullulans genomes reveal a recombining polyextremotolerant generalist.</title>
        <authorList>
            <person name="Gostincar C."/>
            <person name="Turk M."/>
            <person name="Zajc J."/>
            <person name="Gunde-Cimerman N."/>
        </authorList>
    </citation>
    <scope>NUCLEOTIDE SEQUENCE [LARGE SCALE GENOMIC DNA]</scope>
    <source>
        <strain evidence="18 19">EXF-9785</strain>
    </source>
</reference>
<gene>
    <name evidence="18" type="ORF">D6D10_01206</name>
</gene>
<dbReference type="PANTHER" id="PTHR11079:SF190">
    <property type="entry name" value="CYTOSINE DEAMINASE"/>
    <property type="match status" value="1"/>
</dbReference>
<evidence type="ECO:0000256" key="2">
    <source>
        <dbReference type="ARBA" id="ARBA00004123"/>
    </source>
</evidence>
<comment type="similarity">
    <text evidence="4">Belongs to the cytidine and deoxycytidylate deaminase family.</text>
</comment>
<evidence type="ECO:0000256" key="11">
    <source>
        <dbReference type="ARBA" id="ARBA00050113"/>
    </source>
</evidence>
<keyword evidence="10" id="KW-0539">Nucleus</keyword>
<evidence type="ECO:0000256" key="16">
    <source>
        <dbReference type="ARBA" id="ARBA00084039"/>
    </source>
</evidence>
<evidence type="ECO:0000256" key="6">
    <source>
        <dbReference type="ARBA" id="ARBA00022490"/>
    </source>
</evidence>
<dbReference type="Proteomes" id="UP000308953">
    <property type="component" value="Unassembled WGS sequence"/>
</dbReference>
<evidence type="ECO:0000256" key="14">
    <source>
        <dbReference type="ARBA" id="ARBA00066550"/>
    </source>
</evidence>
<comment type="subunit">
    <text evidence="5">Homodimer.</text>
</comment>
<comment type="subcellular location">
    <subcellularLocation>
        <location evidence="3">Cytoplasm</location>
    </subcellularLocation>
    <subcellularLocation>
        <location evidence="2">Nucleus</location>
    </subcellularLocation>
</comment>
<dbReference type="GO" id="GO:0005634">
    <property type="term" value="C:nucleus"/>
    <property type="evidence" value="ECO:0007669"/>
    <property type="project" value="UniProtKB-SubCell"/>
</dbReference>
<name>A0A4S9F841_AURPU</name>
<protein>
    <recommendedName>
        <fullName evidence="15">Cytosine deaminase</fullName>
        <ecNumber evidence="14">3.5.4.1</ecNumber>
    </recommendedName>
    <alternativeName>
        <fullName evidence="16">Cytosine aminohydrolase</fullName>
    </alternativeName>
</protein>
<dbReference type="Gene3D" id="3.40.140.10">
    <property type="entry name" value="Cytidine Deaminase, domain 2"/>
    <property type="match status" value="1"/>
</dbReference>
<comment type="caution">
    <text evidence="18">The sequence shown here is derived from an EMBL/GenBank/DDBJ whole genome shotgun (WGS) entry which is preliminary data.</text>
</comment>
<evidence type="ECO:0000256" key="9">
    <source>
        <dbReference type="ARBA" id="ARBA00022833"/>
    </source>
</evidence>
<evidence type="ECO:0000259" key="17">
    <source>
        <dbReference type="PROSITE" id="PS51747"/>
    </source>
</evidence>
<dbReference type="FunFam" id="3.40.140.10:FF:000016">
    <property type="entry name" value="Cytosine deaminase"/>
    <property type="match status" value="1"/>
</dbReference>
<evidence type="ECO:0000256" key="15">
    <source>
        <dbReference type="ARBA" id="ARBA00074321"/>
    </source>
</evidence>
<proteinExistence type="inferred from homology"/>
<evidence type="ECO:0000313" key="18">
    <source>
        <dbReference type="EMBL" id="THX43389.1"/>
    </source>
</evidence>
<organism evidence="18 19">
    <name type="scientific">Aureobasidium pullulans</name>
    <name type="common">Black yeast</name>
    <name type="synonym">Pullularia pullulans</name>
    <dbReference type="NCBI Taxonomy" id="5580"/>
    <lineage>
        <taxon>Eukaryota</taxon>
        <taxon>Fungi</taxon>
        <taxon>Dikarya</taxon>
        <taxon>Ascomycota</taxon>
        <taxon>Pezizomycotina</taxon>
        <taxon>Dothideomycetes</taxon>
        <taxon>Dothideomycetidae</taxon>
        <taxon>Dothideales</taxon>
        <taxon>Saccotheciaceae</taxon>
        <taxon>Aureobasidium</taxon>
    </lineage>
</organism>
<evidence type="ECO:0000256" key="7">
    <source>
        <dbReference type="ARBA" id="ARBA00022723"/>
    </source>
</evidence>
<evidence type="ECO:0000256" key="8">
    <source>
        <dbReference type="ARBA" id="ARBA00022801"/>
    </source>
</evidence>
<dbReference type="GO" id="GO:0046872">
    <property type="term" value="F:metal ion binding"/>
    <property type="evidence" value="ECO:0007669"/>
    <property type="project" value="UniProtKB-KW"/>
</dbReference>
<dbReference type="PANTHER" id="PTHR11079">
    <property type="entry name" value="CYTOSINE DEAMINASE FAMILY MEMBER"/>
    <property type="match status" value="1"/>
</dbReference>
<evidence type="ECO:0000256" key="4">
    <source>
        <dbReference type="ARBA" id="ARBA00006576"/>
    </source>
</evidence>
<feature type="domain" description="CMP/dCMP-type deaminase" evidence="17">
    <location>
        <begin position="47"/>
        <end position="172"/>
    </location>
</feature>
<dbReference type="InterPro" id="IPR016193">
    <property type="entry name" value="Cytidine_deaminase-like"/>
</dbReference>
<accession>A0A4S9F841</accession>
<keyword evidence="6" id="KW-0963">Cytoplasm</keyword>
<dbReference type="AlphaFoldDB" id="A0A4S9F841"/>
<dbReference type="GO" id="GO:0046087">
    <property type="term" value="P:cytidine metabolic process"/>
    <property type="evidence" value="ECO:0007669"/>
    <property type="project" value="TreeGrafter"/>
</dbReference>
<keyword evidence="8" id="KW-0378">Hydrolase</keyword>
<evidence type="ECO:0000256" key="3">
    <source>
        <dbReference type="ARBA" id="ARBA00004496"/>
    </source>
</evidence>